<reference evidence="4" key="1">
    <citation type="submission" date="2016-06" db="UniProtKB">
        <authorList>
            <consortium name="WormBaseParasite"/>
        </authorList>
    </citation>
    <scope>IDENTIFICATION</scope>
</reference>
<dbReference type="Proteomes" id="UP000271098">
    <property type="component" value="Unassembled WGS sequence"/>
</dbReference>
<evidence type="ECO:0000313" key="3">
    <source>
        <dbReference type="Proteomes" id="UP000271098"/>
    </source>
</evidence>
<sequence>MAPRDSTLPPRFSKKAQQHPQLQQQVNEEEQEFLEQVRLAASMLLFPTFKKRAEIFLIMVQLLLHGEYQDSAGNRRGISMPYVEYITKFCDTGNQPGSHTLNMPPTSVTPATNPEMVPARANLESAATSSNLQQPQSHDLLTMLEGMAEEIDVQEMEEFCSFSIHFRMPPYI</sequence>
<dbReference type="EMBL" id="UYRT01081936">
    <property type="protein sequence ID" value="VDN25206.1"/>
    <property type="molecule type" value="Genomic_DNA"/>
</dbReference>
<organism evidence="4">
    <name type="scientific">Gongylonema pulchrum</name>
    <dbReference type="NCBI Taxonomy" id="637853"/>
    <lineage>
        <taxon>Eukaryota</taxon>
        <taxon>Metazoa</taxon>
        <taxon>Ecdysozoa</taxon>
        <taxon>Nematoda</taxon>
        <taxon>Chromadorea</taxon>
        <taxon>Rhabditida</taxon>
        <taxon>Spirurina</taxon>
        <taxon>Spiruromorpha</taxon>
        <taxon>Spiruroidea</taxon>
        <taxon>Gongylonematidae</taxon>
        <taxon>Gongylonema</taxon>
    </lineage>
</organism>
<feature type="region of interest" description="Disordered" evidence="1">
    <location>
        <begin position="1"/>
        <end position="25"/>
    </location>
</feature>
<reference evidence="2 3" key="2">
    <citation type="submission" date="2018-11" db="EMBL/GenBank/DDBJ databases">
        <authorList>
            <consortium name="Pathogen Informatics"/>
        </authorList>
    </citation>
    <scope>NUCLEOTIDE SEQUENCE [LARGE SCALE GENOMIC DNA]</scope>
</reference>
<evidence type="ECO:0000256" key="1">
    <source>
        <dbReference type="SAM" id="MobiDB-lite"/>
    </source>
</evidence>
<dbReference type="AlphaFoldDB" id="A0A183E227"/>
<evidence type="ECO:0000313" key="2">
    <source>
        <dbReference type="EMBL" id="VDN25206.1"/>
    </source>
</evidence>
<keyword evidence="3" id="KW-1185">Reference proteome</keyword>
<name>A0A183E227_9BILA</name>
<proteinExistence type="predicted"/>
<dbReference type="WBParaSite" id="GPUH_0001503801-mRNA-1">
    <property type="protein sequence ID" value="GPUH_0001503801-mRNA-1"/>
    <property type="gene ID" value="GPUH_0001503801"/>
</dbReference>
<evidence type="ECO:0000313" key="4">
    <source>
        <dbReference type="WBParaSite" id="GPUH_0001503801-mRNA-1"/>
    </source>
</evidence>
<protein>
    <submittedName>
        <fullName evidence="4">NR LBD domain-containing protein</fullName>
    </submittedName>
</protein>
<accession>A0A183E227</accession>
<gene>
    <name evidence="2" type="ORF">GPUH_LOCUS15018</name>
</gene>